<name>A0A3S5FGS4_9PLAT</name>
<evidence type="ECO:0000256" key="1">
    <source>
        <dbReference type="SAM" id="MobiDB-lite"/>
    </source>
</evidence>
<dbReference type="Proteomes" id="UP000784294">
    <property type="component" value="Unassembled WGS sequence"/>
</dbReference>
<dbReference type="AlphaFoldDB" id="A0A3S5FGS4"/>
<comment type="caution">
    <text evidence="2">The sequence shown here is derived from an EMBL/GenBank/DDBJ whole genome shotgun (WGS) entry which is preliminary data.</text>
</comment>
<accession>A0A3S5FGS4</accession>
<gene>
    <name evidence="2" type="ORF">PXEA_LOCUS33449</name>
</gene>
<dbReference type="EMBL" id="CAAALY010263298">
    <property type="protein sequence ID" value="VEL40009.1"/>
    <property type="molecule type" value="Genomic_DNA"/>
</dbReference>
<reference evidence="2" key="1">
    <citation type="submission" date="2018-11" db="EMBL/GenBank/DDBJ databases">
        <authorList>
            <consortium name="Pathogen Informatics"/>
        </authorList>
    </citation>
    <scope>NUCLEOTIDE SEQUENCE</scope>
</reference>
<organism evidence="2 3">
    <name type="scientific">Protopolystoma xenopodis</name>
    <dbReference type="NCBI Taxonomy" id="117903"/>
    <lineage>
        <taxon>Eukaryota</taxon>
        <taxon>Metazoa</taxon>
        <taxon>Spiralia</taxon>
        <taxon>Lophotrochozoa</taxon>
        <taxon>Platyhelminthes</taxon>
        <taxon>Monogenea</taxon>
        <taxon>Polyopisthocotylea</taxon>
        <taxon>Polystomatidea</taxon>
        <taxon>Polystomatidae</taxon>
        <taxon>Protopolystoma</taxon>
    </lineage>
</organism>
<protein>
    <submittedName>
        <fullName evidence="2">Uncharacterized protein</fullName>
    </submittedName>
</protein>
<feature type="region of interest" description="Disordered" evidence="1">
    <location>
        <begin position="1"/>
        <end position="32"/>
    </location>
</feature>
<evidence type="ECO:0000313" key="3">
    <source>
        <dbReference type="Proteomes" id="UP000784294"/>
    </source>
</evidence>
<proteinExistence type="predicted"/>
<evidence type="ECO:0000313" key="2">
    <source>
        <dbReference type="EMBL" id="VEL40009.1"/>
    </source>
</evidence>
<sequence>MTNPSSLLTLTTSQPSSPARPATTEPAPTNKVYPPAPIAEAVQCITHPSFPPQRRLICFVPLSPPSSPSHLLCPHHHLAFLRARPHMQVTTSCLRLSYRHGALFIDGKNLFKMSQLPSPLFSVCLNFTCLACANSSPSLRHLAFLLASQPTDERGRAVQLDGPLFADWPIRDGLFWEARLTGKAPLPRPRPCLCCQRVWQHVRLAASTEAPFFTLMLYQEPVRCLEHVTPMCLF</sequence>
<feature type="compositionally biased region" description="Low complexity" evidence="1">
    <location>
        <begin position="1"/>
        <end position="29"/>
    </location>
</feature>
<keyword evidence="3" id="KW-1185">Reference proteome</keyword>